<dbReference type="Proteomes" id="UP000053237">
    <property type="component" value="Unassembled WGS sequence"/>
</dbReference>
<keyword evidence="2" id="KW-1185">Reference proteome</keyword>
<dbReference type="AlphaFoldDB" id="A0A024FUT6"/>
<name>A0A024FUT6_9STRA</name>
<protein>
    <submittedName>
        <fullName evidence="1">Uncharacterized protein</fullName>
    </submittedName>
</protein>
<proteinExistence type="predicted"/>
<organism evidence="1 2">
    <name type="scientific">Albugo candida</name>
    <dbReference type="NCBI Taxonomy" id="65357"/>
    <lineage>
        <taxon>Eukaryota</taxon>
        <taxon>Sar</taxon>
        <taxon>Stramenopiles</taxon>
        <taxon>Oomycota</taxon>
        <taxon>Peronosporomycetes</taxon>
        <taxon>Albuginales</taxon>
        <taxon>Albuginaceae</taxon>
        <taxon>Albugo</taxon>
    </lineage>
</organism>
<reference evidence="1 2" key="1">
    <citation type="submission" date="2012-05" db="EMBL/GenBank/DDBJ databases">
        <title>Recombination and specialization in a pathogen metapopulation.</title>
        <authorList>
            <person name="Gardiner A."/>
            <person name="Kemen E."/>
            <person name="Schultz-Larsen T."/>
            <person name="MacLean D."/>
            <person name="Van Oosterhout C."/>
            <person name="Jones J.D.G."/>
        </authorList>
    </citation>
    <scope>NUCLEOTIDE SEQUENCE [LARGE SCALE GENOMIC DNA]</scope>
    <source>
        <strain evidence="1 2">Ac Nc2</strain>
    </source>
</reference>
<sequence>MQSIALRIVLASHFYRESFNLIYCFHRPLSTNALTRRDSKSASKSTRHSNQNVGGRMNMFHILQIALSTYPQIMCAPLNGQPPPRSILYTKIRFWGNFYRNSAIFSSLITRATRTHYIIVADH</sequence>
<comment type="caution">
    <text evidence="1">The sequence shown here is derived from an EMBL/GenBank/DDBJ whole genome shotgun (WGS) entry which is preliminary data.</text>
</comment>
<dbReference type="InParanoid" id="A0A024FUT6"/>
<evidence type="ECO:0000313" key="2">
    <source>
        <dbReference type="Proteomes" id="UP000053237"/>
    </source>
</evidence>
<gene>
    <name evidence="1" type="ORF">BN9_112350</name>
</gene>
<accession>A0A024FUT6</accession>
<dbReference type="EMBL" id="CAIX01000344">
    <property type="protein sequence ID" value="CCI10682.1"/>
    <property type="molecule type" value="Genomic_DNA"/>
</dbReference>
<evidence type="ECO:0000313" key="1">
    <source>
        <dbReference type="EMBL" id="CCI10682.1"/>
    </source>
</evidence>